<sequence>MSSDRPLHQQTQQHSPSTVSDARYLISPYDDPKLRMAVATAAYPYFLPGSQAVASHIADYANGHNINQAITLVSPPHPSFFSGLQINSHVMSTSFLKGLGRSLPLLHT</sequence>
<feature type="region of interest" description="Disordered" evidence="1">
    <location>
        <begin position="1"/>
        <end position="22"/>
    </location>
</feature>
<feature type="compositionally biased region" description="Polar residues" evidence="1">
    <location>
        <begin position="1"/>
        <end position="20"/>
    </location>
</feature>
<reference evidence="2" key="1">
    <citation type="submission" date="2014-12" db="EMBL/GenBank/DDBJ databases">
        <title>Insight into the proteome of Arion vulgaris.</title>
        <authorList>
            <person name="Aradska J."/>
            <person name="Bulat T."/>
            <person name="Smidak R."/>
            <person name="Sarate P."/>
            <person name="Gangsoo J."/>
            <person name="Sialana F."/>
            <person name="Bilban M."/>
            <person name="Lubec G."/>
        </authorList>
    </citation>
    <scope>NUCLEOTIDE SEQUENCE</scope>
    <source>
        <tissue evidence="2">Skin</tissue>
    </source>
</reference>
<protein>
    <submittedName>
        <fullName evidence="2">Uncharacterized protein</fullName>
    </submittedName>
</protein>
<proteinExistence type="predicted"/>
<feature type="non-terminal residue" evidence="2">
    <location>
        <position position="108"/>
    </location>
</feature>
<accession>A0A0B6Y343</accession>
<evidence type="ECO:0000256" key="1">
    <source>
        <dbReference type="SAM" id="MobiDB-lite"/>
    </source>
</evidence>
<gene>
    <name evidence="2" type="primary">ORF9316</name>
</gene>
<evidence type="ECO:0000313" key="2">
    <source>
        <dbReference type="EMBL" id="CEK49925.1"/>
    </source>
</evidence>
<dbReference type="EMBL" id="HACG01003060">
    <property type="protein sequence ID" value="CEK49925.1"/>
    <property type="molecule type" value="Transcribed_RNA"/>
</dbReference>
<dbReference type="AlphaFoldDB" id="A0A0B6Y343"/>
<name>A0A0B6Y343_9EUPU</name>
<organism evidence="2">
    <name type="scientific">Arion vulgaris</name>
    <dbReference type="NCBI Taxonomy" id="1028688"/>
    <lineage>
        <taxon>Eukaryota</taxon>
        <taxon>Metazoa</taxon>
        <taxon>Spiralia</taxon>
        <taxon>Lophotrochozoa</taxon>
        <taxon>Mollusca</taxon>
        <taxon>Gastropoda</taxon>
        <taxon>Heterobranchia</taxon>
        <taxon>Euthyneura</taxon>
        <taxon>Panpulmonata</taxon>
        <taxon>Eupulmonata</taxon>
        <taxon>Stylommatophora</taxon>
        <taxon>Helicina</taxon>
        <taxon>Arionoidea</taxon>
        <taxon>Arionidae</taxon>
        <taxon>Arion</taxon>
    </lineage>
</organism>